<dbReference type="Proteomes" id="UP001147782">
    <property type="component" value="Unassembled WGS sequence"/>
</dbReference>
<dbReference type="RefSeq" id="XP_056552159.1">
    <property type="nucleotide sequence ID" value="XM_056703159.1"/>
</dbReference>
<organism evidence="2 3">
    <name type="scientific">Penicillium cataractarum</name>
    <dbReference type="NCBI Taxonomy" id="2100454"/>
    <lineage>
        <taxon>Eukaryota</taxon>
        <taxon>Fungi</taxon>
        <taxon>Dikarya</taxon>
        <taxon>Ascomycota</taxon>
        <taxon>Pezizomycotina</taxon>
        <taxon>Eurotiomycetes</taxon>
        <taxon>Eurotiomycetidae</taxon>
        <taxon>Eurotiales</taxon>
        <taxon>Aspergillaceae</taxon>
        <taxon>Penicillium</taxon>
    </lineage>
</organism>
<comment type="caution">
    <text evidence="2">The sequence shown here is derived from an EMBL/GenBank/DDBJ whole genome shotgun (WGS) entry which is preliminary data.</text>
</comment>
<protein>
    <submittedName>
        <fullName evidence="2">Uncharacterized protein</fullName>
    </submittedName>
</protein>
<name>A0A9W9RQG0_9EURO</name>
<evidence type="ECO:0000256" key="1">
    <source>
        <dbReference type="SAM" id="MobiDB-lite"/>
    </source>
</evidence>
<sequence>MAGAAVRNNALPGMQHNGFIKIRSQKQIGIKVVVEGEEERRSGGEGGGDELEGQLQRQEGT</sequence>
<feature type="region of interest" description="Disordered" evidence="1">
    <location>
        <begin position="34"/>
        <end position="61"/>
    </location>
</feature>
<dbReference type="GeneID" id="81442338"/>
<dbReference type="AlphaFoldDB" id="A0A9W9RQG0"/>
<reference evidence="2" key="1">
    <citation type="submission" date="2022-11" db="EMBL/GenBank/DDBJ databases">
        <authorList>
            <person name="Petersen C."/>
        </authorList>
    </citation>
    <scope>NUCLEOTIDE SEQUENCE</scope>
    <source>
        <strain evidence="2">IBT 29864</strain>
    </source>
</reference>
<proteinExistence type="predicted"/>
<evidence type="ECO:0000313" key="3">
    <source>
        <dbReference type="Proteomes" id="UP001147782"/>
    </source>
</evidence>
<evidence type="ECO:0000313" key="2">
    <source>
        <dbReference type="EMBL" id="KAJ5364533.1"/>
    </source>
</evidence>
<keyword evidence="3" id="KW-1185">Reference proteome</keyword>
<accession>A0A9W9RQG0</accession>
<dbReference type="EMBL" id="JAPZBS010000008">
    <property type="protein sequence ID" value="KAJ5364533.1"/>
    <property type="molecule type" value="Genomic_DNA"/>
</dbReference>
<gene>
    <name evidence="2" type="ORF">N7496_010246</name>
</gene>
<reference evidence="2" key="2">
    <citation type="journal article" date="2023" name="IMA Fungus">
        <title>Comparative genomic study of the Penicillium genus elucidates a diverse pangenome and 15 lateral gene transfer events.</title>
        <authorList>
            <person name="Petersen C."/>
            <person name="Sorensen T."/>
            <person name="Nielsen M.R."/>
            <person name="Sondergaard T.E."/>
            <person name="Sorensen J.L."/>
            <person name="Fitzpatrick D.A."/>
            <person name="Frisvad J.C."/>
            <person name="Nielsen K.L."/>
        </authorList>
    </citation>
    <scope>NUCLEOTIDE SEQUENCE</scope>
    <source>
        <strain evidence="2">IBT 29864</strain>
    </source>
</reference>